<evidence type="ECO:0000256" key="2">
    <source>
        <dbReference type="ARBA" id="ARBA00022884"/>
    </source>
</evidence>
<comment type="subcellular location">
    <subcellularLocation>
        <location evidence="1">Nucleus</location>
    </subcellularLocation>
</comment>
<dbReference type="InterPro" id="IPR006630">
    <property type="entry name" value="La_HTH"/>
</dbReference>
<accession>A0A4Y7LM52</accession>
<name>A0A4Y7LM52_9CRUS</name>
<evidence type="ECO:0000256" key="4">
    <source>
        <dbReference type="PROSITE-ProRule" id="PRU00332"/>
    </source>
</evidence>
<reference evidence="8" key="1">
    <citation type="submission" date="2018-08" db="EMBL/GenBank/DDBJ databases">
        <authorList>
            <person name="Cornetti L."/>
        </authorList>
    </citation>
    <scope>NUCLEOTIDE SEQUENCE</scope>
    <source>
        <strain evidence="8">FI-BAL1-1</strain>
    </source>
</reference>
<dbReference type="CDD" id="cd12291">
    <property type="entry name" value="RRM1_La"/>
    <property type="match status" value="1"/>
</dbReference>
<feature type="compositionally biased region" description="Basic and acidic residues" evidence="5">
    <location>
        <begin position="1"/>
        <end position="45"/>
    </location>
</feature>
<evidence type="ECO:0000259" key="7">
    <source>
        <dbReference type="PROSITE" id="PS51939"/>
    </source>
</evidence>
<keyword evidence="3" id="KW-0539">Nucleus</keyword>
<feature type="domain" description="HTH La-type RNA-binding" evidence="6">
    <location>
        <begin position="60"/>
        <end position="152"/>
    </location>
</feature>
<feature type="domain" description="XRRM" evidence="7">
    <location>
        <begin position="283"/>
        <end position="405"/>
    </location>
</feature>
<organism evidence="8">
    <name type="scientific">Eubosmina coregoni</name>
    <dbReference type="NCBI Taxonomy" id="186181"/>
    <lineage>
        <taxon>Eukaryota</taxon>
        <taxon>Metazoa</taxon>
        <taxon>Ecdysozoa</taxon>
        <taxon>Arthropoda</taxon>
        <taxon>Crustacea</taxon>
        <taxon>Branchiopoda</taxon>
        <taxon>Diplostraca</taxon>
        <taxon>Cladocera</taxon>
        <taxon>Anomopoda</taxon>
        <taxon>Bosminidae</taxon>
        <taxon>Eubosmina</taxon>
    </lineage>
</organism>
<dbReference type="InterPro" id="IPR036390">
    <property type="entry name" value="WH_DNA-bd_sf"/>
</dbReference>
<dbReference type="Pfam" id="PF08777">
    <property type="entry name" value="RRM_3"/>
    <property type="match status" value="1"/>
</dbReference>
<dbReference type="InterPro" id="IPR045180">
    <property type="entry name" value="La_dom_prot"/>
</dbReference>
<dbReference type="PRINTS" id="PR00302">
    <property type="entry name" value="LUPUSLA"/>
</dbReference>
<dbReference type="AlphaFoldDB" id="A0A4Y7LM52"/>
<dbReference type="GO" id="GO:0010494">
    <property type="term" value="C:cytoplasmic stress granule"/>
    <property type="evidence" value="ECO:0007669"/>
    <property type="project" value="TreeGrafter"/>
</dbReference>
<dbReference type="PANTHER" id="PTHR22792:SF166">
    <property type="entry name" value="LUPUS LA PROTEIN HOMOLOG"/>
    <property type="match status" value="1"/>
</dbReference>
<feature type="compositionally biased region" description="Gly residues" evidence="5">
    <location>
        <begin position="393"/>
        <end position="411"/>
    </location>
</feature>
<dbReference type="GO" id="GO:0005829">
    <property type="term" value="C:cytosol"/>
    <property type="evidence" value="ECO:0007669"/>
    <property type="project" value="TreeGrafter"/>
</dbReference>
<feature type="region of interest" description="Disordered" evidence="5">
    <location>
        <begin position="1"/>
        <end position="61"/>
    </location>
</feature>
<keyword evidence="2 4" id="KW-0694">RNA-binding</keyword>
<dbReference type="GO" id="GO:0005634">
    <property type="term" value="C:nucleus"/>
    <property type="evidence" value="ECO:0007669"/>
    <property type="project" value="UniProtKB-SubCell"/>
</dbReference>
<dbReference type="GO" id="GO:0008033">
    <property type="term" value="P:tRNA processing"/>
    <property type="evidence" value="ECO:0007669"/>
    <property type="project" value="TreeGrafter"/>
</dbReference>
<dbReference type="GO" id="GO:0003729">
    <property type="term" value="F:mRNA binding"/>
    <property type="evidence" value="ECO:0007669"/>
    <property type="project" value="TreeGrafter"/>
</dbReference>
<dbReference type="InterPro" id="IPR014886">
    <property type="entry name" value="La_xRRM"/>
</dbReference>
<dbReference type="InterPro" id="IPR012677">
    <property type="entry name" value="Nucleotide-bd_a/b_plait_sf"/>
</dbReference>
<dbReference type="GO" id="GO:0045727">
    <property type="term" value="P:positive regulation of translation"/>
    <property type="evidence" value="ECO:0007669"/>
    <property type="project" value="TreeGrafter"/>
</dbReference>
<dbReference type="PROSITE" id="PS50961">
    <property type="entry name" value="HTH_LA"/>
    <property type="match status" value="1"/>
</dbReference>
<dbReference type="SUPFAM" id="SSF54928">
    <property type="entry name" value="RNA-binding domain, RBD"/>
    <property type="match status" value="1"/>
</dbReference>
<dbReference type="PANTHER" id="PTHR22792">
    <property type="entry name" value="LUPUS LA PROTEIN-RELATED"/>
    <property type="match status" value="1"/>
</dbReference>
<evidence type="ECO:0000313" key="8">
    <source>
        <dbReference type="EMBL" id="SVE70040.1"/>
    </source>
</evidence>
<proteinExistence type="evidence at transcript level"/>
<dbReference type="Gene3D" id="1.10.10.10">
    <property type="entry name" value="Winged helix-like DNA-binding domain superfamily/Winged helix DNA-binding domain"/>
    <property type="match status" value="1"/>
</dbReference>
<dbReference type="Pfam" id="PF05383">
    <property type="entry name" value="La"/>
    <property type="match status" value="1"/>
</dbReference>
<evidence type="ECO:0000259" key="6">
    <source>
        <dbReference type="PROSITE" id="PS50961"/>
    </source>
</evidence>
<dbReference type="GO" id="GO:1990904">
    <property type="term" value="C:ribonucleoprotein complex"/>
    <property type="evidence" value="ECO:0007669"/>
    <property type="project" value="UniProtKB-UniRule"/>
</dbReference>
<dbReference type="Gene3D" id="3.30.70.330">
    <property type="match status" value="2"/>
</dbReference>
<protein>
    <submittedName>
        <fullName evidence="8">EOG090X0CQA</fullName>
    </submittedName>
</protein>
<dbReference type="InterPro" id="IPR002344">
    <property type="entry name" value="Lupus_La"/>
</dbReference>
<dbReference type="EMBL" id="LR000421">
    <property type="protein sequence ID" value="SVE70040.1"/>
    <property type="molecule type" value="mRNA"/>
</dbReference>
<dbReference type="SMART" id="SM00360">
    <property type="entry name" value="RRM"/>
    <property type="match status" value="2"/>
</dbReference>
<dbReference type="PROSITE" id="PS51939">
    <property type="entry name" value="XRRM"/>
    <property type="match status" value="1"/>
</dbReference>
<evidence type="ECO:0000256" key="3">
    <source>
        <dbReference type="ARBA" id="ARBA00023242"/>
    </source>
</evidence>
<gene>
    <name evidence="8" type="primary">EOG090X0CQA</name>
</gene>
<dbReference type="InterPro" id="IPR000504">
    <property type="entry name" value="RRM_dom"/>
</dbReference>
<feature type="region of interest" description="Disordered" evidence="5">
    <location>
        <begin position="380"/>
        <end position="419"/>
    </location>
</feature>
<evidence type="ECO:0000256" key="5">
    <source>
        <dbReference type="SAM" id="MobiDB-lite"/>
    </source>
</evidence>
<dbReference type="InterPro" id="IPR035979">
    <property type="entry name" value="RBD_domain_sf"/>
</dbReference>
<dbReference type="SMART" id="SM00715">
    <property type="entry name" value="LA"/>
    <property type="match status" value="1"/>
</dbReference>
<dbReference type="CDD" id="cd08028">
    <property type="entry name" value="LARP_3"/>
    <property type="match status" value="1"/>
</dbReference>
<evidence type="ECO:0000256" key="1">
    <source>
        <dbReference type="ARBA" id="ARBA00004123"/>
    </source>
</evidence>
<dbReference type="InterPro" id="IPR036388">
    <property type="entry name" value="WH-like_DNA-bd_sf"/>
</dbReference>
<dbReference type="SUPFAM" id="SSF46785">
    <property type="entry name" value="Winged helix' DNA-binding domain"/>
    <property type="match status" value="1"/>
</dbReference>
<sequence>MATENVKMETVEETRDTDCKRKNESETEAGDSKRIKVEEEDKENGNTENGTAPKTDVDESAISPELEAKIIRQLEHYFGDYNLPRDNYLMEQVKLDDGWVPLSTMLRFKRLAELTSNPTVILAALAKSTSGLMEIDPAAKKVRRSKDKPLPELNVETKEEQKSRTVYCKGFPKLAITLDKLLEFFKAYPNVLNVSMRKFKKGDQQLFKGTVLAIFQERSQAEEFMALPEVKYNDYPLKRQWMKDWEVEKAGEREAWLEKVKQKEVKAEKKDEEEEAKEPQKIVLPRGTILKLSNLPEDADRDEIKAAFANYPADIAHVEINKDQTAFVRLRGEDDGKLVFSKIENATVTVKDKTDVAVVVLEGEEEEEYIKRAEGSISNKLQNFSGRGRRGGARGGRGSRGGRGRGGFRGNRGGKKGRD</sequence>